<comment type="caution">
    <text evidence="6">The sequence shown here is derived from an EMBL/GenBank/DDBJ whole genome shotgun (WGS) entry which is preliminary data.</text>
</comment>
<reference evidence="6" key="1">
    <citation type="journal article" date="2023" name="IMA Fungus">
        <title>Comparative genomic study of the Penicillium genus elucidates a diverse pangenome and 15 lateral gene transfer events.</title>
        <authorList>
            <person name="Petersen C."/>
            <person name="Sorensen T."/>
            <person name="Nielsen M.R."/>
            <person name="Sondergaard T.E."/>
            <person name="Sorensen J.L."/>
            <person name="Fitzpatrick D.A."/>
            <person name="Frisvad J.C."/>
            <person name="Nielsen K.L."/>
        </authorList>
    </citation>
    <scope>NUCLEOTIDE SEQUENCE</scope>
    <source>
        <strain evidence="6">IBT 15450</strain>
    </source>
</reference>
<comment type="similarity">
    <text evidence="2">Belongs to the carotenoid oxygenase family.</text>
</comment>
<evidence type="ECO:0000313" key="7">
    <source>
        <dbReference type="Proteomes" id="UP001219568"/>
    </source>
</evidence>
<evidence type="ECO:0000313" key="6">
    <source>
        <dbReference type="EMBL" id="KAJ6027196.1"/>
    </source>
</evidence>
<keyword evidence="4" id="KW-0408">Iron</keyword>
<dbReference type="EMBL" id="JAQJZL010000015">
    <property type="protein sequence ID" value="KAJ6027196.1"/>
    <property type="molecule type" value="Genomic_DNA"/>
</dbReference>
<proteinExistence type="inferred from homology"/>
<dbReference type="Pfam" id="PF03055">
    <property type="entry name" value="RPE65"/>
    <property type="match status" value="1"/>
</dbReference>
<evidence type="ECO:0000256" key="3">
    <source>
        <dbReference type="ARBA" id="ARBA00022723"/>
    </source>
</evidence>
<dbReference type="AlphaFoldDB" id="A0AAD6I1N2"/>
<comment type="cofactor">
    <cofactor evidence="1">
        <name>Fe(2+)</name>
        <dbReference type="ChEBI" id="CHEBI:29033"/>
    </cofactor>
</comment>
<dbReference type="InterPro" id="IPR004294">
    <property type="entry name" value="Carotenoid_Oase"/>
</dbReference>
<protein>
    <submittedName>
        <fullName evidence="6">Uncharacterized protein</fullName>
    </submittedName>
</protein>
<feature type="region of interest" description="Disordered" evidence="5">
    <location>
        <begin position="1"/>
        <end position="20"/>
    </location>
</feature>
<name>A0AAD6I1N2_PENCN</name>
<evidence type="ECO:0000256" key="2">
    <source>
        <dbReference type="ARBA" id="ARBA00006787"/>
    </source>
</evidence>
<organism evidence="6 7">
    <name type="scientific">Penicillium canescens</name>
    <dbReference type="NCBI Taxonomy" id="5083"/>
    <lineage>
        <taxon>Eukaryota</taxon>
        <taxon>Fungi</taxon>
        <taxon>Dikarya</taxon>
        <taxon>Ascomycota</taxon>
        <taxon>Pezizomycotina</taxon>
        <taxon>Eurotiomycetes</taxon>
        <taxon>Eurotiomycetidae</taxon>
        <taxon>Eurotiales</taxon>
        <taxon>Aspergillaceae</taxon>
        <taxon>Penicillium</taxon>
    </lineage>
</organism>
<dbReference type="GO" id="GO:0046872">
    <property type="term" value="F:metal ion binding"/>
    <property type="evidence" value="ECO:0007669"/>
    <property type="project" value="UniProtKB-KW"/>
</dbReference>
<evidence type="ECO:0000256" key="4">
    <source>
        <dbReference type="ARBA" id="ARBA00023004"/>
    </source>
</evidence>
<keyword evidence="7" id="KW-1185">Reference proteome</keyword>
<dbReference type="Proteomes" id="UP001219568">
    <property type="component" value="Unassembled WGS sequence"/>
</dbReference>
<accession>A0AAD6I1N2</accession>
<reference evidence="6" key="2">
    <citation type="submission" date="2023-01" db="EMBL/GenBank/DDBJ databases">
        <authorList>
            <person name="Petersen C."/>
        </authorList>
    </citation>
    <scope>NUCLEOTIDE SEQUENCE</scope>
    <source>
        <strain evidence="6">IBT 15450</strain>
    </source>
</reference>
<evidence type="ECO:0000256" key="1">
    <source>
        <dbReference type="ARBA" id="ARBA00001954"/>
    </source>
</evidence>
<keyword evidence="3" id="KW-0479">Metal-binding</keyword>
<evidence type="ECO:0000256" key="5">
    <source>
        <dbReference type="SAM" id="MobiDB-lite"/>
    </source>
</evidence>
<sequence length="135" mass="15499">MTTSTPIKGAEDLRSRWSPTEDLGGYDMPIRLEGEIGDVMTLSNGTFYRVASDHFTPIPSGHMPLGGHGVLSAFRIHKGQVHFKIRYIQNDRYREERNRKQSLWTDLYEHLRGILIFKSKCSYVRDARELATDGK</sequence>
<gene>
    <name evidence="6" type="ORF">N7460_012013</name>
</gene>
<dbReference type="GO" id="GO:0016702">
    <property type="term" value="F:oxidoreductase activity, acting on single donors with incorporation of molecular oxygen, incorporation of two atoms of oxygen"/>
    <property type="evidence" value="ECO:0007669"/>
    <property type="project" value="InterPro"/>
</dbReference>